<name>A0A1Z5RG40_SORBI</name>
<keyword evidence="2" id="KW-1185">Reference proteome</keyword>
<sequence>MQPLYREGGLLPWAIFVCCPTSHLPSISLLHLLLPSAVSLPCARKELHGLPHTSLPCFPLSSPARSPRPPPYVHGDSMVEKEQEGASYTPCVPNDGGKANEGCGGEGKLGALGDDGGYGPSRDGCWPLQEALLMVAVVMDGSTIEAIG</sequence>
<organism evidence="1 2">
    <name type="scientific">Sorghum bicolor</name>
    <name type="common">Sorghum</name>
    <name type="synonym">Sorghum vulgare</name>
    <dbReference type="NCBI Taxonomy" id="4558"/>
    <lineage>
        <taxon>Eukaryota</taxon>
        <taxon>Viridiplantae</taxon>
        <taxon>Streptophyta</taxon>
        <taxon>Embryophyta</taxon>
        <taxon>Tracheophyta</taxon>
        <taxon>Spermatophyta</taxon>
        <taxon>Magnoliopsida</taxon>
        <taxon>Liliopsida</taxon>
        <taxon>Poales</taxon>
        <taxon>Poaceae</taxon>
        <taxon>PACMAD clade</taxon>
        <taxon>Panicoideae</taxon>
        <taxon>Andropogonodae</taxon>
        <taxon>Andropogoneae</taxon>
        <taxon>Sorghinae</taxon>
        <taxon>Sorghum</taxon>
    </lineage>
</organism>
<accession>A0A1Z5RG40</accession>
<evidence type="ECO:0000313" key="1">
    <source>
        <dbReference type="EMBL" id="OQU82395.1"/>
    </source>
</evidence>
<dbReference type="Gramene" id="OQU82395">
    <property type="protein sequence ID" value="OQU82395"/>
    <property type="gene ID" value="SORBI_3006G228966"/>
</dbReference>
<reference evidence="2" key="2">
    <citation type="journal article" date="2018" name="Plant J.">
        <title>The Sorghum bicolor reference genome: improved assembly, gene annotations, a transcriptome atlas, and signatures of genome organization.</title>
        <authorList>
            <person name="McCormick R.F."/>
            <person name="Truong S.K."/>
            <person name="Sreedasyam A."/>
            <person name="Jenkins J."/>
            <person name="Shu S."/>
            <person name="Sims D."/>
            <person name="Kennedy M."/>
            <person name="Amirebrahimi M."/>
            <person name="Weers B.D."/>
            <person name="McKinley B."/>
            <person name="Mattison A."/>
            <person name="Morishige D.T."/>
            <person name="Grimwood J."/>
            <person name="Schmutz J."/>
            <person name="Mullet J.E."/>
        </authorList>
    </citation>
    <scope>NUCLEOTIDE SEQUENCE [LARGE SCALE GENOMIC DNA]</scope>
    <source>
        <strain evidence="2">cv. BTx623</strain>
    </source>
</reference>
<reference evidence="1 2" key="1">
    <citation type="journal article" date="2009" name="Nature">
        <title>The Sorghum bicolor genome and the diversification of grasses.</title>
        <authorList>
            <person name="Paterson A.H."/>
            <person name="Bowers J.E."/>
            <person name="Bruggmann R."/>
            <person name="Dubchak I."/>
            <person name="Grimwood J."/>
            <person name="Gundlach H."/>
            <person name="Haberer G."/>
            <person name="Hellsten U."/>
            <person name="Mitros T."/>
            <person name="Poliakov A."/>
            <person name="Schmutz J."/>
            <person name="Spannagl M."/>
            <person name="Tang H."/>
            <person name="Wang X."/>
            <person name="Wicker T."/>
            <person name="Bharti A.K."/>
            <person name="Chapman J."/>
            <person name="Feltus F.A."/>
            <person name="Gowik U."/>
            <person name="Grigoriev I.V."/>
            <person name="Lyons E."/>
            <person name="Maher C.A."/>
            <person name="Martis M."/>
            <person name="Narechania A."/>
            <person name="Otillar R.P."/>
            <person name="Penning B.W."/>
            <person name="Salamov A.A."/>
            <person name="Wang Y."/>
            <person name="Zhang L."/>
            <person name="Carpita N.C."/>
            <person name="Freeling M."/>
            <person name="Gingle A.R."/>
            <person name="Hash C.T."/>
            <person name="Keller B."/>
            <person name="Klein P."/>
            <person name="Kresovich S."/>
            <person name="McCann M.C."/>
            <person name="Ming R."/>
            <person name="Peterson D.G."/>
            <person name="Mehboob-ur-Rahman"/>
            <person name="Ware D."/>
            <person name="Westhoff P."/>
            <person name="Mayer K.F."/>
            <person name="Messing J."/>
            <person name="Rokhsar D.S."/>
        </authorList>
    </citation>
    <scope>NUCLEOTIDE SEQUENCE [LARGE SCALE GENOMIC DNA]</scope>
    <source>
        <strain evidence="2">cv. BTx623</strain>
    </source>
</reference>
<dbReference type="Proteomes" id="UP000000768">
    <property type="component" value="Chromosome 6"/>
</dbReference>
<evidence type="ECO:0000313" key="2">
    <source>
        <dbReference type="Proteomes" id="UP000000768"/>
    </source>
</evidence>
<dbReference type="InParanoid" id="A0A1Z5RG40"/>
<dbReference type="AlphaFoldDB" id="A0A1Z5RG40"/>
<gene>
    <name evidence="1" type="ORF">SORBI_3006G228966</name>
</gene>
<protein>
    <submittedName>
        <fullName evidence="1">Uncharacterized protein</fullName>
    </submittedName>
</protein>
<dbReference type="EMBL" id="CM000765">
    <property type="protein sequence ID" value="OQU82395.1"/>
    <property type="molecule type" value="Genomic_DNA"/>
</dbReference>
<proteinExistence type="predicted"/>